<sequence length="290" mass="32345">MVVVTCEDRLELTMTNLNSAIAFSRTPLRLILYADEENIKSLQNRTGITGEGSIQRVVERCMNTIAIEMEVLTAEVKCLREENKDLRSEVFDLKRKLLERLTTPVPPRAQYSTVTAESNAAVLPRQSSSSSAAAPKRVLPAVDAHQINSDGRDSAQAAGQQESQRQDHAVASECPGPDYLRPAPGHVPEYELRKVEETLRALLSTATLSPSEYSVCVTAQSHNKVPDMLPDEDAVLYVDADTLFLNPIEELWDVFGKMNEGQLIALVPEIEDEANNWYKLEDEHPYVHPF</sequence>
<keyword evidence="2" id="KW-1185">Reference proteome</keyword>
<name>A0AC60QY90_IXOPE</name>
<comment type="caution">
    <text evidence="1">The sequence shown here is derived from an EMBL/GenBank/DDBJ whole genome shotgun (WGS) entry which is preliminary data.</text>
</comment>
<evidence type="ECO:0000313" key="1">
    <source>
        <dbReference type="EMBL" id="KAG0444187.1"/>
    </source>
</evidence>
<gene>
    <name evidence="1" type="ORF">HPB47_014070</name>
</gene>
<protein>
    <submittedName>
        <fullName evidence="1">Uncharacterized protein</fullName>
    </submittedName>
</protein>
<reference evidence="1 2" key="1">
    <citation type="journal article" date="2020" name="Cell">
        <title>Large-Scale Comparative Analyses of Tick Genomes Elucidate Their Genetic Diversity and Vector Capacities.</title>
        <authorList>
            <consortium name="Tick Genome and Microbiome Consortium (TIGMIC)"/>
            <person name="Jia N."/>
            <person name="Wang J."/>
            <person name="Shi W."/>
            <person name="Du L."/>
            <person name="Sun Y."/>
            <person name="Zhan W."/>
            <person name="Jiang J.F."/>
            <person name="Wang Q."/>
            <person name="Zhang B."/>
            <person name="Ji P."/>
            <person name="Bell-Sakyi L."/>
            <person name="Cui X.M."/>
            <person name="Yuan T.T."/>
            <person name="Jiang B.G."/>
            <person name="Yang W.F."/>
            <person name="Lam T.T."/>
            <person name="Chang Q.C."/>
            <person name="Ding S.J."/>
            <person name="Wang X.J."/>
            <person name="Zhu J.G."/>
            <person name="Ruan X.D."/>
            <person name="Zhao L."/>
            <person name="Wei J.T."/>
            <person name="Ye R.Z."/>
            <person name="Que T.C."/>
            <person name="Du C.H."/>
            <person name="Zhou Y.H."/>
            <person name="Cheng J.X."/>
            <person name="Dai P.F."/>
            <person name="Guo W.B."/>
            <person name="Han X.H."/>
            <person name="Huang E.J."/>
            <person name="Li L.F."/>
            <person name="Wei W."/>
            <person name="Gao Y.C."/>
            <person name="Liu J.Z."/>
            <person name="Shao H.Z."/>
            <person name="Wang X."/>
            <person name="Wang C.C."/>
            <person name="Yang T.C."/>
            <person name="Huo Q.B."/>
            <person name="Li W."/>
            <person name="Chen H.Y."/>
            <person name="Chen S.E."/>
            <person name="Zhou L.G."/>
            <person name="Ni X.B."/>
            <person name="Tian J.H."/>
            <person name="Sheng Y."/>
            <person name="Liu T."/>
            <person name="Pan Y.S."/>
            <person name="Xia L.Y."/>
            <person name="Li J."/>
            <person name="Zhao F."/>
            <person name="Cao W.C."/>
        </authorList>
    </citation>
    <scope>NUCLEOTIDE SEQUENCE [LARGE SCALE GENOMIC DNA]</scope>
    <source>
        <strain evidence="1">Iper-2018</strain>
    </source>
</reference>
<accession>A0AC60QY90</accession>
<evidence type="ECO:0000313" key="2">
    <source>
        <dbReference type="Proteomes" id="UP000805193"/>
    </source>
</evidence>
<feature type="non-terminal residue" evidence="1">
    <location>
        <position position="290"/>
    </location>
</feature>
<dbReference type="EMBL" id="JABSTQ010002364">
    <property type="protein sequence ID" value="KAG0444187.1"/>
    <property type="molecule type" value="Genomic_DNA"/>
</dbReference>
<organism evidence="1 2">
    <name type="scientific">Ixodes persulcatus</name>
    <name type="common">Taiga tick</name>
    <dbReference type="NCBI Taxonomy" id="34615"/>
    <lineage>
        <taxon>Eukaryota</taxon>
        <taxon>Metazoa</taxon>
        <taxon>Ecdysozoa</taxon>
        <taxon>Arthropoda</taxon>
        <taxon>Chelicerata</taxon>
        <taxon>Arachnida</taxon>
        <taxon>Acari</taxon>
        <taxon>Parasitiformes</taxon>
        <taxon>Ixodida</taxon>
        <taxon>Ixodoidea</taxon>
        <taxon>Ixodidae</taxon>
        <taxon>Ixodinae</taxon>
        <taxon>Ixodes</taxon>
    </lineage>
</organism>
<proteinExistence type="predicted"/>
<dbReference type="Proteomes" id="UP000805193">
    <property type="component" value="Unassembled WGS sequence"/>
</dbReference>